<feature type="transmembrane region" description="Helical" evidence="1">
    <location>
        <begin position="135"/>
        <end position="155"/>
    </location>
</feature>
<evidence type="ECO:0000256" key="1">
    <source>
        <dbReference type="SAM" id="Phobius"/>
    </source>
</evidence>
<accession>A0A150WMY4</accession>
<gene>
    <name evidence="2" type="ORF">AZI86_00905</name>
</gene>
<evidence type="ECO:0000313" key="2">
    <source>
        <dbReference type="EMBL" id="KYG65667.1"/>
    </source>
</evidence>
<keyword evidence="1" id="KW-1133">Transmembrane helix</keyword>
<reference evidence="2 3" key="1">
    <citation type="submission" date="2016-03" db="EMBL/GenBank/DDBJ databases">
        <authorList>
            <person name="Ploux O."/>
        </authorList>
    </citation>
    <scope>NUCLEOTIDE SEQUENCE [LARGE SCALE GENOMIC DNA]</scope>
    <source>
        <strain evidence="2 3">R0</strain>
    </source>
</reference>
<feature type="transmembrane region" description="Helical" evidence="1">
    <location>
        <begin position="100"/>
        <end position="123"/>
    </location>
</feature>
<dbReference type="RefSeq" id="WP_061833211.1">
    <property type="nucleotide sequence ID" value="NZ_LUKE01000001.1"/>
</dbReference>
<evidence type="ECO:0000313" key="3">
    <source>
        <dbReference type="Proteomes" id="UP000075320"/>
    </source>
</evidence>
<comment type="caution">
    <text evidence="2">The sequence shown here is derived from an EMBL/GenBank/DDBJ whole genome shotgun (WGS) entry which is preliminary data.</text>
</comment>
<protein>
    <recommendedName>
        <fullName evidence="4">DUF2007 domain-containing protein</fullName>
    </recommendedName>
</protein>
<dbReference type="EMBL" id="LUKE01000001">
    <property type="protein sequence ID" value="KYG65667.1"/>
    <property type="molecule type" value="Genomic_DNA"/>
</dbReference>
<keyword evidence="3" id="KW-1185">Reference proteome</keyword>
<evidence type="ECO:0008006" key="4">
    <source>
        <dbReference type="Google" id="ProtNLM"/>
    </source>
</evidence>
<dbReference type="Proteomes" id="UP000075320">
    <property type="component" value="Unassembled WGS sequence"/>
</dbReference>
<sequence length="164" mass="18389">MSDNKAHVFLMECADFSEARVAKSFLESQGFHPHVRDEQLRSVAPHLGDALGKLILEIPEHEFLSASQALEKIEAPEVASPITDSEETQNLAKKSLWNSILGLIIVPVLCNVYSMVLGWRVLAREMPLSKKSKQRLVLAMFINAAAFYFWLTIGFKTVRSAFTL</sequence>
<name>A0A150WMY4_BDEBC</name>
<proteinExistence type="predicted"/>
<keyword evidence="1" id="KW-0472">Membrane</keyword>
<organism evidence="2 3">
    <name type="scientific">Bdellovibrio bacteriovorus</name>
    <dbReference type="NCBI Taxonomy" id="959"/>
    <lineage>
        <taxon>Bacteria</taxon>
        <taxon>Pseudomonadati</taxon>
        <taxon>Bdellovibrionota</taxon>
        <taxon>Bdellovibrionia</taxon>
        <taxon>Bdellovibrionales</taxon>
        <taxon>Pseudobdellovibrionaceae</taxon>
        <taxon>Bdellovibrio</taxon>
    </lineage>
</organism>
<keyword evidence="1" id="KW-0812">Transmembrane</keyword>
<dbReference type="AlphaFoldDB" id="A0A150WMY4"/>
<dbReference type="OrthoDB" id="5292636at2"/>